<evidence type="ECO:0000313" key="3">
    <source>
        <dbReference type="Proteomes" id="UP001139264"/>
    </source>
</evidence>
<name>A0A9X1S547_9MICC</name>
<dbReference type="RefSeq" id="WP_227906958.1">
    <property type="nucleotide sequence ID" value="NZ_CP095461.1"/>
</dbReference>
<dbReference type="Proteomes" id="UP001139264">
    <property type="component" value="Unassembled WGS sequence"/>
</dbReference>
<accession>A0A9X1S547</accession>
<protein>
    <submittedName>
        <fullName evidence="2">Uncharacterized protein</fullName>
    </submittedName>
</protein>
<proteinExistence type="predicted"/>
<gene>
    <name evidence="2" type="ORF">LJ751_03465</name>
</gene>
<dbReference type="EMBL" id="JAJFZP010000004">
    <property type="protein sequence ID" value="MCC3268423.1"/>
    <property type="molecule type" value="Genomic_DNA"/>
</dbReference>
<evidence type="ECO:0000313" key="2">
    <source>
        <dbReference type="EMBL" id="MCC3268423.1"/>
    </source>
</evidence>
<comment type="caution">
    <text evidence="2">The sequence shown here is derived from an EMBL/GenBank/DDBJ whole genome shotgun (WGS) entry which is preliminary data.</text>
</comment>
<sequence length="169" mass="18412">MSNQTDKFSSPEQFAAVQEQLELLFPALEESAASSVELSPQMLSEDSCLGPQGGEPQTQTSWLGVLRGLPADDAAANAAIDALASHLQSDNWTVVVDSDTPDVKIGKARLVYLQQGPVNLRLTHERGYPDIVEVLATTPCMDHPQDHQMQRSRLDPSYGKSSRYYPDGA</sequence>
<feature type="compositionally biased region" description="Basic and acidic residues" evidence="1">
    <location>
        <begin position="143"/>
        <end position="154"/>
    </location>
</feature>
<dbReference type="AlphaFoldDB" id="A0A9X1S547"/>
<feature type="region of interest" description="Disordered" evidence="1">
    <location>
        <begin position="141"/>
        <end position="169"/>
    </location>
</feature>
<reference evidence="2" key="1">
    <citation type="submission" date="2021-10" db="EMBL/GenBank/DDBJ databases">
        <title>Novel species in genus Arthrobacter.</title>
        <authorList>
            <person name="Liu Y."/>
        </authorList>
    </citation>
    <scope>NUCLEOTIDE SEQUENCE</scope>
    <source>
        <strain evidence="2">Zg-Y809</strain>
    </source>
</reference>
<evidence type="ECO:0000256" key="1">
    <source>
        <dbReference type="SAM" id="MobiDB-lite"/>
    </source>
</evidence>
<organism evidence="2 3">
    <name type="scientific">Arthrobacter gengyunqii</name>
    <dbReference type="NCBI Taxonomy" id="2886940"/>
    <lineage>
        <taxon>Bacteria</taxon>
        <taxon>Bacillati</taxon>
        <taxon>Actinomycetota</taxon>
        <taxon>Actinomycetes</taxon>
        <taxon>Micrococcales</taxon>
        <taxon>Micrococcaceae</taxon>
        <taxon>Arthrobacter</taxon>
    </lineage>
</organism>